<dbReference type="AlphaFoldDB" id="A0A401GJH9"/>
<dbReference type="InParanoid" id="A0A401GJH9"/>
<dbReference type="GO" id="GO:0042134">
    <property type="term" value="F:rRNA primary transcript binding"/>
    <property type="evidence" value="ECO:0007669"/>
    <property type="project" value="InterPro"/>
</dbReference>
<dbReference type="OrthoDB" id="114080at2759"/>
<organism evidence="2 3">
    <name type="scientific">Sparassis crispa</name>
    <dbReference type="NCBI Taxonomy" id="139825"/>
    <lineage>
        <taxon>Eukaryota</taxon>
        <taxon>Fungi</taxon>
        <taxon>Dikarya</taxon>
        <taxon>Basidiomycota</taxon>
        <taxon>Agaricomycotina</taxon>
        <taxon>Agaricomycetes</taxon>
        <taxon>Polyporales</taxon>
        <taxon>Sparassidaceae</taxon>
        <taxon>Sparassis</taxon>
    </lineage>
</organism>
<comment type="caution">
    <text evidence="2">The sequence shown here is derived from an EMBL/GenBank/DDBJ whole genome shotgun (WGS) entry which is preliminary data.</text>
</comment>
<feature type="region of interest" description="Disordered" evidence="1">
    <location>
        <begin position="135"/>
        <end position="158"/>
    </location>
</feature>
<proteinExistence type="predicted"/>
<reference evidence="2 3" key="1">
    <citation type="journal article" date="2018" name="Sci. Rep.">
        <title>Genome sequence of the cauliflower mushroom Sparassis crispa (Hanabiratake) and its association with beneficial usage.</title>
        <authorList>
            <person name="Kiyama R."/>
            <person name="Furutani Y."/>
            <person name="Kawaguchi K."/>
            <person name="Nakanishi T."/>
        </authorList>
    </citation>
    <scope>NUCLEOTIDE SEQUENCE [LARGE SCALE GENOMIC DNA]</scope>
</reference>
<evidence type="ECO:0008006" key="4">
    <source>
        <dbReference type="Google" id="ProtNLM"/>
    </source>
</evidence>
<feature type="region of interest" description="Disordered" evidence="1">
    <location>
        <begin position="206"/>
        <end position="254"/>
    </location>
</feature>
<accession>A0A401GJH9</accession>
<evidence type="ECO:0000313" key="3">
    <source>
        <dbReference type="Proteomes" id="UP000287166"/>
    </source>
</evidence>
<evidence type="ECO:0000313" key="2">
    <source>
        <dbReference type="EMBL" id="GBE82312.1"/>
    </source>
</evidence>
<dbReference type="Proteomes" id="UP000287166">
    <property type="component" value="Unassembled WGS sequence"/>
</dbReference>
<dbReference type="GO" id="GO:0000466">
    <property type="term" value="P:maturation of 5.8S rRNA from tricistronic rRNA transcript (SSU-rRNA, 5.8S rRNA, LSU-rRNA)"/>
    <property type="evidence" value="ECO:0007669"/>
    <property type="project" value="TreeGrafter"/>
</dbReference>
<keyword evidence="3" id="KW-1185">Reference proteome</keyword>
<dbReference type="PANTHER" id="PTHR37792:SF1">
    <property type="entry name" value="RIBONUCLEASE MRP PROTEIN SUBUNIT RMP1"/>
    <property type="match status" value="1"/>
</dbReference>
<dbReference type="GO" id="GO:0000294">
    <property type="term" value="P:nuclear-transcribed mRNA catabolic process, RNase MRP-dependent"/>
    <property type="evidence" value="ECO:0007669"/>
    <property type="project" value="TreeGrafter"/>
</dbReference>
<dbReference type="InterPro" id="IPR047205">
    <property type="entry name" value="RMP1"/>
</dbReference>
<feature type="compositionally biased region" description="Polar residues" evidence="1">
    <location>
        <begin position="212"/>
        <end position="237"/>
    </location>
</feature>
<dbReference type="STRING" id="139825.A0A401GJH9"/>
<dbReference type="EMBL" id="BFAD01000004">
    <property type="protein sequence ID" value="GBE82312.1"/>
    <property type="molecule type" value="Genomic_DNA"/>
</dbReference>
<dbReference type="GeneID" id="38779229"/>
<gene>
    <name evidence="2" type="ORF">SCP_0406960</name>
</gene>
<protein>
    <recommendedName>
        <fullName evidence="4">Nucleolus and neural progenitor protein-like N-terminal domain-containing protein</fullName>
    </recommendedName>
</protein>
<dbReference type="GO" id="GO:0000172">
    <property type="term" value="C:ribonuclease MRP complex"/>
    <property type="evidence" value="ECO:0007669"/>
    <property type="project" value="InterPro"/>
</dbReference>
<dbReference type="PANTHER" id="PTHR37792">
    <property type="entry name" value="RIBONUCLEASE MRP PROTEIN SUBUNIT RMP1"/>
    <property type="match status" value="1"/>
</dbReference>
<dbReference type="RefSeq" id="XP_027613225.1">
    <property type="nucleotide sequence ID" value="XM_027757424.1"/>
</dbReference>
<name>A0A401GJH9_9APHY</name>
<sequence>MDMYNLVENERLSFWGDTSTRTPKVLKRSWTHFPDSRSVLFVLRRCSECCALVTKTRERLIEAYHSFTLIMQTGAFLQLVLTLAAVASRLGSLLIEVSATIVHCQHAFYEVLQAIDPTQAASVKHILQKDAVDDNAQSGGDILPQPATVPEPGEDLGNTVKRSSALVQETTANLLQVEQSPSLSTKAADRDSDLAAMSVVTSVRTAVKRKSSSSGPTLLPNDQSIQRRNGEHQQQNEVNKRKKKRDEIDDIFGF</sequence>
<evidence type="ECO:0000256" key="1">
    <source>
        <dbReference type="SAM" id="MobiDB-lite"/>
    </source>
</evidence>